<evidence type="ECO:0000256" key="7">
    <source>
        <dbReference type="ARBA" id="ARBA00023291"/>
    </source>
</evidence>
<keyword evidence="4" id="KW-0249">Electron transport</keyword>
<evidence type="ECO:0000313" key="9">
    <source>
        <dbReference type="Proteomes" id="UP000192513"/>
    </source>
</evidence>
<dbReference type="GO" id="GO:0051538">
    <property type="term" value="F:3 iron, 4 sulfur cluster binding"/>
    <property type="evidence" value="ECO:0007669"/>
    <property type="project" value="UniProtKB-KW"/>
</dbReference>
<dbReference type="PANTHER" id="PTHR36923">
    <property type="entry name" value="FERREDOXIN"/>
    <property type="match status" value="1"/>
</dbReference>
<dbReference type="STRING" id="590652.BST39_22500"/>
<dbReference type="InterPro" id="IPR051269">
    <property type="entry name" value="Fe-S_cluster_ET"/>
</dbReference>
<gene>
    <name evidence="8" type="ORF">BST39_22500</name>
</gene>
<dbReference type="AlphaFoldDB" id="A0A1X0I563"/>
<keyword evidence="9" id="KW-1185">Reference proteome</keyword>
<keyword evidence="3" id="KW-0479">Metal-binding</keyword>
<dbReference type="Pfam" id="PF13459">
    <property type="entry name" value="Fer4_15"/>
    <property type="match status" value="1"/>
</dbReference>
<dbReference type="OrthoDB" id="3215519at2"/>
<proteinExistence type="predicted"/>
<sequence>MKLRIDSACTGHGLCYSLASRLFKDDDQGYGHVLGDGVVPEGLLAEARSAVANCPERAISLGED</sequence>
<keyword evidence="2" id="KW-0813">Transport</keyword>
<evidence type="ECO:0000256" key="5">
    <source>
        <dbReference type="ARBA" id="ARBA00023004"/>
    </source>
</evidence>
<evidence type="ECO:0000256" key="4">
    <source>
        <dbReference type="ARBA" id="ARBA00022982"/>
    </source>
</evidence>
<evidence type="ECO:0000256" key="3">
    <source>
        <dbReference type="ARBA" id="ARBA00022723"/>
    </source>
</evidence>
<evidence type="ECO:0000313" key="8">
    <source>
        <dbReference type="EMBL" id="ORB35457.1"/>
    </source>
</evidence>
<dbReference type="Proteomes" id="UP000192513">
    <property type="component" value="Unassembled WGS sequence"/>
</dbReference>
<accession>A0A1X0I563</accession>
<reference evidence="8 9" key="1">
    <citation type="submission" date="2017-02" db="EMBL/GenBank/DDBJ databases">
        <title>The new phylogeny of genus Mycobacterium.</title>
        <authorList>
            <person name="Tortoli E."/>
            <person name="Trovato A."/>
            <person name="Cirillo D.M."/>
        </authorList>
    </citation>
    <scope>NUCLEOTIDE SEQUENCE [LARGE SCALE GENOMIC DNA]</scope>
    <source>
        <strain evidence="8 9">DSM 45000</strain>
    </source>
</reference>
<dbReference type="EMBL" id="MVIE01000037">
    <property type="protein sequence ID" value="ORB35457.1"/>
    <property type="molecule type" value="Genomic_DNA"/>
</dbReference>
<keyword evidence="5" id="KW-0408">Iron</keyword>
<comment type="caution">
    <text evidence="8">The sequence shown here is derived from an EMBL/GenBank/DDBJ whole genome shotgun (WGS) entry which is preliminary data.</text>
</comment>
<evidence type="ECO:0000256" key="1">
    <source>
        <dbReference type="ARBA" id="ARBA00001927"/>
    </source>
</evidence>
<dbReference type="RefSeq" id="WP_083174150.1">
    <property type="nucleotide sequence ID" value="NZ_AP022619.1"/>
</dbReference>
<comment type="cofactor">
    <cofactor evidence="1">
        <name>[3Fe-4S] cluster</name>
        <dbReference type="ChEBI" id="CHEBI:21137"/>
    </cofactor>
</comment>
<organism evidence="8 9">
    <name type="scientific">Mycobacterium paraseoulense</name>
    <dbReference type="NCBI Taxonomy" id="590652"/>
    <lineage>
        <taxon>Bacteria</taxon>
        <taxon>Bacillati</taxon>
        <taxon>Actinomycetota</taxon>
        <taxon>Actinomycetes</taxon>
        <taxon>Mycobacteriales</taxon>
        <taxon>Mycobacteriaceae</taxon>
        <taxon>Mycobacterium</taxon>
    </lineage>
</organism>
<evidence type="ECO:0000256" key="6">
    <source>
        <dbReference type="ARBA" id="ARBA00023014"/>
    </source>
</evidence>
<dbReference type="GO" id="GO:0046872">
    <property type="term" value="F:metal ion binding"/>
    <property type="evidence" value="ECO:0007669"/>
    <property type="project" value="UniProtKB-KW"/>
</dbReference>
<name>A0A1X0I563_9MYCO</name>
<dbReference type="Gene3D" id="3.30.70.20">
    <property type="match status" value="1"/>
</dbReference>
<keyword evidence="6" id="KW-0411">Iron-sulfur</keyword>
<dbReference type="SUPFAM" id="SSF54862">
    <property type="entry name" value="4Fe-4S ferredoxins"/>
    <property type="match status" value="1"/>
</dbReference>
<keyword evidence="7" id="KW-0003">3Fe-4S</keyword>
<dbReference type="PANTHER" id="PTHR36923:SF3">
    <property type="entry name" value="FERREDOXIN"/>
    <property type="match status" value="1"/>
</dbReference>
<evidence type="ECO:0000256" key="2">
    <source>
        <dbReference type="ARBA" id="ARBA00022448"/>
    </source>
</evidence>
<protein>
    <submittedName>
        <fullName evidence="8">Ferredoxin</fullName>
    </submittedName>
</protein>